<feature type="compositionally biased region" description="Polar residues" evidence="4">
    <location>
        <begin position="571"/>
        <end position="585"/>
    </location>
</feature>
<name>A0A9P6HH06_9AGAM</name>
<evidence type="ECO:0000259" key="5">
    <source>
        <dbReference type="PROSITE" id="PS51460"/>
    </source>
</evidence>
<evidence type="ECO:0000256" key="2">
    <source>
        <dbReference type="ARBA" id="ARBA00022490"/>
    </source>
</evidence>
<feature type="domain" description="GAR" evidence="5">
    <location>
        <begin position="707"/>
        <end position="808"/>
    </location>
</feature>
<comment type="caution">
    <text evidence="6">The sequence shown here is derived from an EMBL/GenBank/DDBJ whole genome shotgun (WGS) entry which is preliminary data.</text>
</comment>
<dbReference type="PANTHER" id="PTHR37271">
    <property type="entry name" value="KARYOGAMY PROTEIN KAR9"/>
    <property type="match status" value="1"/>
</dbReference>
<dbReference type="InterPro" id="IPR036534">
    <property type="entry name" value="GAR_dom_sf"/>
</dbReference>
<dbReference type="GO" id="GO:0043332">
    <property type="term" value="C:mating projection tip"/>
    <property type="evidence" value="ECO:0007669"/>
    <property type="project" value="TreeGrafter"/>
</dbReference>
<sequence length="808" mass="88051">MLLSTSTSTSSDGIGTGFVTPLSRQLSVASSFASTSLKSSELDDRENVTLTSSSGKFLKNGRRKSQEDLEFLAASTHITELSYSVSDIQARIFEIQELRHKSQGSSDASGANNEIDQLLVSLDERLESVTKGVKAVTETLEPILNRTSFPSGICADGEIVVIIRKHAALMAEWEAAKAESETLRDELKEDKWLIVFRTVTEQAGGLMSSLEKGVNRCQDFITQVHLRDDQRRSSIRSDKSPPTLESYFALLQSYEAKKKHYVPAITKVLSVLDKGAQDRVTKNGECLRRHAESTHRWKNLRERIHRTDEDMEDVRRILQGDELTPSESGSALSAATSGSKGGKSSKSVEKAKSPFRKLAQKLRGSPKQLPSLPVTPTLFKTTREPSSEPTRTLRARSSLIFRGKSEEPSTPERPSHKHTQSLTPGRSTPSATDTLRGKPKWNASTKIVQDESLSTPKNTPNGTNNQETSPHRRSVSRASMSSSRPWSPITQSSIPSVTQSSIFTRPPSRVRSSSRTGYTPGPPIRPPSRSHPNAPATITPPRARPKTPSNIPAPSIQWRSFSDGDGPVMSPTFSGSIGASSTSGRETPADALSPHPRPPSRSMIPIPSLKFSSPSRSASAMSNYSDFDPSFNPFLQDTTIKARLSSQTGYQDARKTPKPGMHTLPPSSFRDGMSPRSPATHSRPGSRAGAHTPGVDGQNPHIYVPTSSKDPLDMEVARVVNSIPHALLIERVDPPLKTVPREGEEVRAQYAVSSPLSRKLITCKLTTLTRPSARGSGQEPGTTKKVMCRVGGGWQGLQVYIQNHQAGA</sequence>
<dbReference type="GO" id="GO:0030473">
    <property type="term" value="P:nuclear migration along microtubule"/>
    <property type="evidence" value="ECO:0007669"/>
    <property type="project" value="TreeGrafter"/>
</dbReference>
<accession>A0A9P6HH06</accession>
<dbReference type="Proteomes" id="UP000736335">
    <property type="component" value="Unassembled WGS sequence"/>
</dbReference>
<feature type="compositionally biased region" description="Low complexity" evidence="4">
    <location>
        <begin position="505"/>
        <end position="515"/>
    </location>
</feature>
<comment type="subcellular location">
    <subcellularLocation>
        <location evidence="1">Cytoplasm</location>
        <location evidence="1">Cytoskeleton</location>
    </subcellularLocation>
</comment>
<proteinExistence type="predicted"/>
<organism evidence="6 7">
    <name type="scientific">Thelephora terrestris</name>
    <dbReference type="NCBI Taxonomy" id="56493"/>
    <lineage>
        <taxon>Eukaryota</taxon>
        <taxon>Fungi</taxon>
        <taxon>Dikarya</taxon>
        <taxon>Basidiomycota</taxon>
        <taxon>Agaricomycotina</taxon>
        <taxon>Agaricomycetes</taxon>
        <taxon>Thelephorales</taxon>
        <taxon>Thelephoraceae</taxon>
        <taxon>Thelephora</taxon>
    </lineage>
</organism>
<keyword evidence="2" id="KW-0963">Cytoplasm</keyword>
<dbReference type="GO" id="GO:0051293">
    <property type="term" value="P:establishment of spindle localization"/>
    <property type="evidence" value="ECO:0007669"/>
    <property type="project" value="TreeGrafter"/>
</dbReference>
<dbReference type="Pfam" id="PF08580">
    <property type="entry name" value="KAR9"/>
    <property type="match status" value="1"/>
</dbReference>
<dbReference type="AlphaFoldDB" id="A0A9P6HH06"/>
<dbReference type="OrthoDB" id="5559380at2759"/>
<reference evidence="6" key="2">
    <citation type="submission" date="2020-11" db="EMBL/GenBank/DDBJ databases">
        <authorList>
            <consortium name="DOE Joint Genome Institute"/>
            <person name="Kuo A."/>
            <person name="Miyauchi S."/>
            <person name="Kiss E."/>
            <person name="Drula E."/>
            <person name="Kohler A."/>
            <person name="Sanchez-Garcia M."/>
            <person name="Andreopoulos B."/>
            <person name="Barry K.W."/>
            <person name="Bonito G."/>
            <person name="Buee M."/>
            <person name="Carver A."/>
            <person name="Chen C."/>
            <person name="Cichocki N."/>
            <person name="Clum A."/>
            <person name="Culley D."/>
            <person name="Crous P.W."/>
            <person name="Fauchery L."/>
            <person name="Girlanda M."/>
            <person name="Hayes R."/>
            <person name="Keri Z."/>
            <person name="Labutti K."/>
            <person name="Lipzen A."/>
            <person name="Lombard V."/>
            <person name="Magnuson J."/>
            <person name="Maillard F."/>
            <person name="Morin E."/>
            <person name="Murat C."/>
            <person name="Nolan M."/>
            <person name="Ohm R."/>
            <person name="Pangilinan J."/>
            <person name="Pereira M."/>
            <person name="Perotto S."/>
            <person name="Peter M."/>
            <person name="Riley R."/>
            <person name="Sitrit Y."/>
            <person name="Stielow B."/>
            <person name="Szollosi G."/>
            <person name="Zifcakova L."/>
            <person name="Stursova M."/>
            <person name="Spatafora J.W."/>
            <person name="Tedersoo L."/>
            <person name="Vaario L.-M."/>
            <person name="Yamada A."/>
            <person name="Yan M."/>
            <person name="Wang P."/>
            <person name="Xu J."/>
            <person name="Bruns T."/>
            <person name="Baldrian P."/>
            <person name="Vilgalys R."/>
            <person name="Henrissat B."/>
            <person name="Grigoriev I.V."/>
            <person name="Hibbett D."/>
            <person name="Nagy L.G."/>
            <person name="Martin F.M."/>
        </authorList>
    </citation>
    <scope>NUCLEOTIDE SEQUENCE</scope>
    <source>
        <strain evidence="6">UH-Tt-Lm1</strain>
    </source>
</reference>
<dbReference type="GO" id="GO:0005938">
    <property type="term" value="C:cell cortex"/>
    <property type="evidence" value="ECO:0007669"/>
    <property type="project" value="TreeGrafter"/>
</dbReference>
<evidence type="ECO:0000256" key="3">
    <source>
        <dbReference type="ARBA" id="ARBA00023212"/>
    </source>
</evidence>
<reference evidence="6" key="1">
    <citation type="journal article" date="2020" name="Nat. Commun.">
        <title>Large-scale genome sequencing of mycorrhizal fungi provides insights into the early evolution of symbiotic traits.</title>
        <authorList>
            <person name="Miyauchi S."/>
            <person name="Kiss E."/>
            <person name="Kuo A."/>
            <person name="Drula E."/>
            <person name="Kohler A."/>
            <person name="Sanchez-Garcia M."/>
            <person name="Morin E."/>
            <person name="Andreopoulos B."/>
            <person name="Barry K.W."/>
            <person name="Bonito G."/>
            <person name="Buee M."/>
            <person name="Carver A."/>
            <person name="Chen C."/>
            <person name="Cichocki N."/>
            <person name="Clum A."/>
            <person name="Culley D."/>
            <person name="Crous P.W."/>
            <person name="Fauchery L."/>
            <person name="Girlanda M."/>
            <person name="Hayes R.D."/>
            <person name="Keri Z."/>
            <person name="LaButti K."/>
            <person name="Lipzen A."/>
            <person name="Lombard V."/>
            <person name="Magnuson J."/>
            <person name="Maillard F."/>
            <person name="Murat C."/>
            <person name="Nolan M."/>
            <person name="Ohm R.A."/>
            <person name="Pangilinan J."/>
            <person name="Pereira M.F."/>
            <person name="Perotto S."/>
            <person name="Peter M."/>
            <person name="Pfister S."/>
            <person name="Riley R."/>
            <person name="Sitrit Y."/>
            <person name="Stielow J.B."/>
            <person name="Szollosi G."/>
            <person name="Zifcakova L."/>
            <person name="Stursova M."/>
            <person name="Spatafora J.W."/>
            <person name="Tedersoo L."/>
            <person name="Vaario L.M."/>
            <person name="Yamada A."/>
            <person name="Yan M."/>
            <person name="Wang P."/>
            <person name="Xu J."/>
            <person name="Bruns T."/>
            <person name="Baldrian P."/>
            <person name="Vilgalys R."/>
            <person name="Dunand C."/>
            <person name="Henrissat B."/>
            <person name="Grigoriev I.V."/>
            <person name="Hibbett D."/>
            <person name="Nagy L.G."/>
            <person name="Martin F.M."/>
        </authorList>
    </citation>
    <scope>NUCLEOTIDE SEQUENCE</scope>
    <source>
        <strain evidence="6">UH-Tt-Lm1</strain>
    </source>
</reference>
<dbReference type="EMBL" id="WIUZ02000007">
    <property type="protein sequence ID" value="KAF9785197.1"/>
    <property type="molecule type" value="Genomic_DNA"/>
</dbReference>
<feature type="compositionally biased region" description="Polar residues" evidence="4">
    <location>
        <begin position="488"/>
        <end position="503"/>
    </location>
</feature>
<dbReference type="InterPro" id="IPR003108">
    <property type="entry name" value="GAR_dom"/>
</dbReference>
<feature type="compositionally biased region" description="Low complexity" evidence="4">
    <location>
        <begin position="476"/>
        <end position="487"/>
    </location>
</feature>
<feature type="compositionally biased region" description="Low complexity" evidence="4">
    <location>
        <begin position="532"/>
        <end position="541"/>
    </location>
</feature>
<evidence type="ECO:0000313" key="6">
    <source>
        <dbReference type="EMBL" id="KAF9785197.1"/>
    </source>
</evidence>
<feature type="compositionally biased region" description="Polar residues" evidence="4">
    <location>
        <begin position="420"/>
        <end position="433"/>
    </location>
</feature>
<protein>
    <recommendedName>
        <fullName evidence="5">GAR domain-containing protein</fullName>
    </recommendedName>
</protein>
<dbReference type="SUPFAM" id="SSF143575">
    <property type="entry name" value="GAS2 domain-like"/>
    <property type="match status" value="1"/>
</dbReference>
<dbReference type="PROSITE" id="PS51460">
    <property type="entry name" value="GAR"/>
    <property type="match status" value="1"/>
</dbReference>
<feature type="region of interest" description="Disordered" evidence="4">
    <location>
        <begin position="321"/>
        <end position="622"/>
    </location>
</feature>
<feature type="compositionally biased region" description="Polar residues" evidence="4">
    <location>
        <begin position="549"/>
        <end position="560"/>
    </location>
</feature>
<evidence type="ECO:0000256" key="4">
    <source>
        <dbReference type="SAM" id="MobiDB-lite"/>
    </source>
</evidence>
<dbReference type="Pfam" id="PF02187">
    <property type="entry name" value="GAS2"/>
    <property type="match status" value="1"/>
</dbReference>
<feature type="region of interest" description="Disordered" evidence="4">
    <location>
        <begin position="644"/>
        <end position="708"/>
    </location>
</feature>
<keyword evidence="7" id="KW-1185">Reference proteome</keyword>
<dbReference type="PANTHER" id="PTHR37271:SF1">
    <property type="entry name" value="KARYOGAMY PROTEIN KAR9"/>
    <property type="match status" value="1"/>
</dbReference>
<evidence type="ECO:0000313" key="7">
    <source>
        <dbReference type="Proteomes" id="UP000736335"/>
    </source>
</evidence>
<feature type="compositionally biased region" description="Low complexity" evidence="4">
    <location>
        <begin position="326"/>
        <end position="345"/>
    </location>
</feature>
<dbReference type="InterPro" id="IPR013889">
    <property type="entry name" value="Karyogamy_KAR9"/>
</dbReference>
<dbReference type="GO" id="GO:0005816">
    <property type="term" value="C:spindle pole body"/>
    <property type="evidence" value="ECO:0007669"/>
    <property type="project" value="TreeGrafter"/>
</dbReference>
<evidence type="ECO:0000256" key="1">
    <source>
        <dbReference type="ARBA" id="ARBA00004245"/>
    </source>
</evidence>
<feature type="compositionally biased region" description="Low complexity" evidence="4">
    <location>
        <begin position="600"/>
        <end position="622"/>
    </location>
</feature>
<feature type="compositionally biased region" description="Polar residues" evidence="4">
    <location>
        <begin position="442"/>
        <end position="468"/>
    </location>
</feature>
<dbReference type="GO" id="GO:0008017">
    <property type="term" value="F:microtubule binding"/>
    <property type="evidence" value="ECO:0007669"/>
    <property type="project" value="InterPro"/>
</dbReference>
<keyword evidence="3" id="KW-0206">Cytoskeleton</keyword>
<gene>
    <name evidence="6" type="ORF">BJ322DRAFT_816307</name>
</gene>